<dbReference type="EMBL" id="CP127162">
    <property type="protein sequence ID" value="WIV20336.1"/>
    <property type="molecule type" value="Genomic_DNA"/>
</dbReference>
<comment type="similarity">
    <text evidence="1">Belongs to the Nudix hydrolase family.</text>
</comment>
<evidence type="ECO:0000313" key="5">
    <source>
        <dbReference type="Proteomes" id="UP001236415"/>
    </source>
</evidence>
<evidence type="ECO:0000256" key="1">
    <source>
        <dbReference type="ARBA" id="ARBA00005582"/>
    </source>
</evidence>
<evidence type="ECO:0000256" key="2">
    <source>
        <dbReference type="ARBA" id="ARBA00022801"/>
    </source>
</evidence>
<protein>
    <submittedName>
        <fullName evidence="4">NUDIX domain-containing protein</fullName>
    </submittedName>
</protein>
<organism evidence="4 5">
    <name type="scientific">Paenibacillus polygoni</name>
    <dbReference type="NCBI Taxonomy" id="3050112"/>
    <lineage>
        <taxon>Bacteria</taxon>
        <taxon>Bacillati</taxon>
        <taxon>Bacillota</taxon>
        <taxon>Bacilli</taxon>
        <taxon>Bacillales</taxon>
        <taxon>Paenibacillaceae</taxon>
        <taxon>Paenibacillus</taxon>
    </lineage>
</organism>
<keyword evidence="2" id="KW-0378">Hydrolase</keyword>
<feature type="domain" description="Nudix hydrolase" evidence="3">
    <location>
        <begin position="5"/>
        <end position="143"/>
    </location>
</feature>
<dbReference type="Pfam" id="PF00293">
    <property type="entry name" value="NUDIX"/>
    <property type="match status" value="1"/>
</dbReference>
<evidence type="ECO:0000313" key="4">
    <source>
        <dbReference type="EMBL" id="WIV20336.1"/>
    </source>
</evidence>
<gene>
    <name evidence="4" type="ORF">QPK24_06485</name>
</gene>
<dbReference type="PANTHER" id="PTHR43736">
    <property type="entry name" value="ADP-RIBOSE PYROPHOSPHATASE"/>
    <property type="match status" value="1"/>
</dbReference>
<name>A0ABY8XA35_9BACL</name>
<keyword evidence="5" id="KW-1185">Reference proteome</keyword>
<dbReference type="SUPFAM" id="SSF55811">
    <property type="entry name" value="Nudix"/>
    <property type="match status" value="1"/>
</dbReference>
<proteinExistence type="inferred from homology"/>
<dbReference type="InterPro" id="IPR000086">
    <property type="entry name" value="NUDIX_hydrolase_dom"/>
</dbReference>
<sequence>MMDQYTHLGVYGILVKDEQILLVQKSRGPHKGKWDLLGGSIEFGEEPLFTLKREFLEETGIEDIEAVIHSAPSYTLIHPFRENQLEEMHHIGIIYSVRIKNENYILKESGDGHDSLGAKWFYKGELMELEVTPFVEGIRRQLL</sequence>
<dbReference type="PROSITE" id="PS51462">
    <property type="entry name" value="NUDIX"/>
    <property type="match status" value="1"/>
</dbReference>
<dbReference type="InterPro" id="IPR020084">
    <property type="entry name" value="NUDIX_hydrolase_CS"/>
</dbReference>
<dbReference type="Gene3D" id="3.90.79.10">
    <property type="entry name" value="Nucleoside Triphosphate Pyrophosphohydrolase"/>
    <property type="match status" value="1"/>
</dbReference>
<evidence type="ECO:0000259" key="3">
    <source>
        <dbReference type="PROSITE" id="PS51462"/>
    </source>
</evidence>
<accession>A0ABY8XA35</accession>
<dbReference type="PANTHER" id="PTHR43736:SF1">
    <property type="entry name" value="DIHYDRONEOPTERIN TRIPHOSPHATE DIPHOSPHATASE"/>
    <property type="match status" value="1"/>
</dbReference>
<reference evidence="4 5" key="1">
    <citation type="submission" date="2023-06" db="EMBL/GenBank/DDBJ databases">
        <title>Paenibacillus polygonum sp. nov., an endophytic bacterium, isolated from Polygonum lapathifolium L. in Nanji Wetland National Nature Reserve, South of Poyang Lake, Jiangxi Province, China.</title>
        <authorList>
            <person name="Yu Z."/>
        </authorList>
    </citation>
    <scope>NUCLEOTIDE SEQUENCE [LARGE SCALE GENOMIC DNA]</scope>
    <source>
        <strain evidence="4 5">C31</strain>
    </source>
</reference>
<dbReference type="InterPro" id="IPR015797">
    <property type="entry name" value="NUDIX_hydrolase-like_dom_sf"/>
</dbReference>
<dbReference type="RefSeq" id="WP_285747178.1">
    <property type="nucleotide sequence ID" value="NZ_CP127162.1"/>
</dbReference>
<dbReference type="PROSITE" id="PS00893">
    <property type="entry name" value="NUDIX_BOX"/>
    <property type="match status" value="1"/>
</dbReference>
<dbReference type="Proteomes" id="UP001236415">
    <property type="component" value="Chromosome"/>
</dbReference>